<dbReference type="AlphaFoldDB" id="A0AAV7VQN0"/>
<evidence type="ECO:0000313" key="2">
    <source>
        <dbReference type="Proteomes" id="UP001066276"/>
    </source>
</evidence>
<evidence type="ECO:0000313" key="1">
    <source>
        <dbReference type="EMBL" id="KAJ1202977.1"/>
    </source>
</evidence>
<protein>
    <submittedName>
        <fullName evidence="1">Uncharacterized protein</fullName>
    </submittedName>
</protein>
<dbReference type="Proteomes" id="UP001066276">
    <property type="component" value="Chromosome 2_1"/>
</dbReference>
<keyword evidence="2" id="KW-1185">Reference proteome</keyword>
<accession>A0AAV7VQN0</accession>
<organism evidence="1 2">
    <name type="scientific">Pleurodeles waltl</name>
    <name type="common">Iberian ribbed newt</name>
    <dbReference type="NCBI Taxonomy" id="8319"/>
    <lineage>
        <taxon>Eukaryota</taxon>
        <taxon>Metazoa</taxon>
        <taxon>Chordata</taxon>
        <taxon>Craniata</taxon>
        <taxon>Vertebrata</taxon>
        <taxon>Euteleostomi</taxon>
        <taxon>Amphibia</taxon>
        <taxon>Batrachia</taxon>
        <taxon>Caudata</taxon>
        <taxon>Salamandroidea</taxon>
        <taxon>Salamandridae</taxon>
        <taxon>Pleurodelinae</taxon>
        <taxon>Pleurodeles</taxon>
    </lineage>
</organism>
<comment type="caution">
    <text evidence="1">The sequence shown here is derived from an EMBL/GenBank/DDBJ whole genome shotgun (WGS) entry which is preliminary data.</text>
</comment>
<reference evidence="1" key="1">
    <citation type="journal article" date="2022" name="bioRxiv">
        <title>Sequencing and chromosome-scale assembly of the giantPleurodeles waltlgenome.</title>
        <authorList>
            <person name="Brown T."/>
            <person name="Elewa A."/>
            <person name="Iarovenko S."/>
            <person name="Subramanian E."/>
            <person name="Araus A.J."/>
            <person name="Petzold A."/>
            <person name="Susuki M."/>
            <person name="Suzuki K.-i.T."/>
            <person name="Hayashi T."/>
            <person name="Toyoda A."/>
            <person name="Oliveira C."/>
            <person name="Osipova E."/>
            <person name="Leigh N.D."/>
            <person name="Simon A."/>
            <person name="Yun M.H."/>
        </authorList>
    </citation>
    <scope>NUCLEOTIDE SEQUENCE</scope>
    <source>
        <strain evidence="1">20211129_DDA</strain>
        <tissue evidence="1">Liver</tissue>
    </source>
</reference>
<name>A0AAV7VQN0_PLEWA</name>
<proteinExistence type="predicted"/>
<dbReference type="EMBL" id="JANPWB010000003">
    <property type="protein sequence ID" value="KAJ1202977.1"/>
    <property type="molecule type" value="Genomic_DNA"/>
</dbReference>
<sequence>MLAGDVGLLRDNQWKLADREKGTETTLEITVPQLKDLNPKVAAMDRELKTLTNRLEDAERKHNIHLMVVQERVEGPSLDLYIEAWQSDMVLGEAPS</sequence>
<gene>
    <name evidence="1" type="ORF">NDU88_006772</name>
</gene>